<dbReference type="OrthoDB" id="8062037at2759"/>
<evidence type="ECO:0000256" key="9">
    <source>
        <dbReference type="SAM" id="MobiDB-lite"/>
    </source>
</evidence>
<dbReference type="Gene3D" id="3.30.40.10">
    <property type="entry name" value="Zinc/RING finger domain, C3HC4 (zinc finger)"/>
    <property type="match status" value="1"/>
</dbReference>
<dbReference type="InParanoid" id="A0A2R6PYU9"/>
<keyword evidence="4" id="KW-0479">Metal-binding</keyword>
<dbReference type="InterPro" id="IPR045191">
    <property type="entry name" value="MBR1/2-like"/>
</dbReference>
<dbReference type="EMBL" id="NKQK01000022">
    <property type="protein sequence ID" value="PSR98903.1"/>
    <property type="molecule type" value="Genomic_DNA"/>
</dbReference>
<dbReference type="PANTHER" id="PTHR22937">
    <property type="entry name" value="E3 UBIQUITIN-PROTEIN LIGASE RNF165"/>
    <property type="match status" value="1"/>
</dbReference>
<keyword evidence="3" id="KW-0808">Transferase</keyword>
<reference evidence="11 12" key="1">
    <citation type="submission" date="2017-07" db="EMBL/GenBank/DDBJ databases">
        <title>An improved, manually edited Actinidia chinensis var. chinensis (kiwifruit) genome highlights the challenges associated with draft genomes and gene prediction in plants.</title>
        <authorList>
            <person name="Pilkington S."/>
            <person name="Crowhurst R."/>
            <person name="Hilario E."/>
            <person name="Nardozza S."/>
            <person name="Fraser L."/>
            <person name="Peng Y."/>
            <person name="Gunaseelan K."/>
            <person name="Simpson R."/>
            <person name="Tahir J."/>
            <person name="Deroles S."/>
            <person name="Templeton K."/>
            <person name="Luo Z."/>
            <person name="Davy M."/>
            <person name="Cheng C."/>
            <person name="Mcneilage M."/>
            <person name="Scaglione D."/>
            <person name="Liu Y."/>
            <person name="Zhang Q."/>
            <person name="Datson P."/>
            <person name="De Silva N."/>
            <person name="Gardiner S."/>
            <person name="Bassett H."/>
            <person name="Chagne D."/>
            <person name="Mccallum J."/>
            <person name="Dzierzon H."/>
            <person name="Deng C."/>
            <person name="Wang Y.-Y."/>
            <person name="Barron N."/>
            <person name="Manako K."/>
            <person name="Bowen J."/>
            <person name="Foster T."/>
            <person name="Erridge Z."/>
            <person name="Tiffin H."/>
            <person name="Waite C."/>
            <person name="Davies K."/>
            <person name="Grierson E."/>
            <person name="Laing W."/>
            <person name="Kirk R."/>
            <person name="Chen X."/>
            <person name="Wood M."/>
            <person name="Montefiori M."/>
            <person name="Brummell D."/>
            <person name="Schwinn K."/>
            <person name="Catanach A."/>
            <person name="Fullerton C."/>
            <person name="Li D."/>
            <person name="Meiyalaghan S."/>
            <person name="Nieuwenhuizen N."/>
            <person name="Read N."/>
            <person name="Prakash R."/>
            <person name="Hunter D."/>
            <person name="Zhang H."/>
            <person name="Mckenzie M."/>
            <person name="Knabel M."/>
            <person name="Harris A."/>
            <person name="Allan A."/>
            <person name="Chen A."/>
            <person name="Janssen B."/>
            <person name="Plunkett B."/>
            <person name="Dwamena C."/>
            <person name="Voogd C."/>
            <person name="Leif D."/>
            <person name="Lafferty D."/>
            <person name="Souleyre E."/>
            <person name="Varkonyi-Gasic E."/>
            <person name="Gambi F."/>
            <person name="Hanley J."/>
            <person name="Yao J.-L."/>
            <person name="Cheung J."/>
            <person name="David K."/>
            <person name="Warren B."/>
            <person name="Marsh K."/>
            <person name="Snowden K."/>
            <person name="Lin-Wang K."/>
            <person name="Brian L."/>
            <person name="Martinez-Sanchez M."/>
            <person name="Wang M."/>
            <person name="Ileperuma N."/>
            <person name="Macnee N."/>
            <person name="Campin R."/>
            <person name="Mcatee P."/>
            <person name="Drummond R."/>
            <person name="Espley R."/>
            <person name="Ireland H."/>
            <person name="Wu R."/>
            <person name="Atkinson R."/>
            <person name="Karunairetnam S."/>
            <person name="Bulley S."/>
            <person name="Chunkath S."/>
            <person name="Hanley Z."/>
            <person name="Storey R."/>
            <person name="Thrimawithana A."/>
            <person name="Thomson S."/>
            <person name="David C."/>
            <person name="Testolin R."/>
        </authorList>
    </citation>
    <scope>NUCLEOTIDE SEQUENCE [LARGE SCALE GENOMIC DNA]</scope>
    <source>
        <strain evidence="12">cv. Red5</strain>
        <tissue evidence="11">Young leaf</tissue>
    </source>
</reference>
<dbReference type="InterPro" id="IPR001841">
    <property type="entry name" value="Znf_RING"/>
</dbReference>
<evidence type="ECO:0000256" key="2">
    <source>
        <dbReference type="ARBA" id="ARBA00012483"/>
    </source>
</evidence>
<evidence type="ECO:0000256" key="4">
    <source>
        <dbReference type="ARBA" id="ARBA00022723"/>
    </source>
</evidence>
<dbReference type="GO" id="GO:0061630">
    <property type="term" value="F:ubiquitin protein ligase activity"/>
    <property type="evidence" value="ECO:0007669"/>
    <property type="project" value="UniProtKB-EC"/>
</dbReference>
<evidence type="ECO:0000313" key="12">
    <source>
        <dbReference type="Proteomes" id="UP000241394"/>
    </source>
</evidence>
<proteinExistence type="predicted"/>
<evidence type="ECO:0000256" key="7">
    <source>
        <dbReference type="ARBA" id="ARBA00022833"/>
    </source>
</evidence>
<dbReference type="AlphaFoldDB" id="A0A2R6PYU9"/>
<dbReference type="CDD" id="cd16469">
    <property type="entry name" value="RING-H2_RNF24-like"/>
    <property type="match status" value="1"/>
</dbReference>
<dbReference type="Pfam" id="PF13639">
    <property type="entry name" value="zf-RING_2"/>
    <property type="match status" value="1"/>
</dbReference>
<protein>
    <recommendedName>
        <fullName evidence="2">RING-type E3 ubiquitin transferase</fullName>
        <ecNumber evidence="2">2.3.2.27</ecNumber>
    </recommendedName>
</protein>
<dbReference type="PANTHER" id="PTHR22937:SF65">
    <property type="entry name" value="E3 UBIQUITIN-PROTEIN LIGASE ARK2C"/>
    <property type="match status" value="1"/>
</dbReference>
<keyword evidence="12" id="KW-1185">Reference proteome</keyword>
<accession>A0A2R6PYU9</accession>
<dbReference type="InterPro" id="IPR013083">
    <property type="entry name" value="Znf_RING/FYVE/PHD"/>
</dbReference>
<comment type="caution">
    <text evidence="11">The sequence shown here is derived from an EMBL/GenBank/DDBJ whole genome shotgun (WGS) entry which is preliminary data.</text>
</comment>
<reference evidence="12" key="2">
    <citation type="journal article" date="2018" name="BMC Genomics">
        <title>A manually annotated Actinidia chinensis var. chinensis (kiwifruit) genome highlights the challenges associated with draft genomes and gene prediction in plants.</title>
        <authorList>
            <person name="Pilkington S.M."/>
            <person name="Crowhurst R."/>
            <person name="Hilario E."/>
            <person name="Nardozza S."/>
            <person name="Fraser L."/>
            <person name="Peng Y."/>
            <person name="Gunaseelan K."/>
            <person name="Simpson R."/>
            <person name="Tahir J."/>
            <person name="Deroles S.C."/>
            <person name="Templeton K."/>
            <person name="Luo Z."/>
            <person name="Davy M."/>
            <person name="Cheng C."/>
            <person name="McNeilage M."/>
            <person name="Scaglione D."/>
            <person name="Liu Y."/>
            <person name="Zhang Q."/>
            <person name="Datson P."/>
            <person name="De Silva N."/>
            <person name="Gardiner S.E."/>
            <person name="Bassett H."/>
            <person name="Chagne D."/>
            <person name="McCallum J."/>
            <person name="Dzierzon H."/>
            <person name="Deng C."/>
            <person name="Wang Y.Y."/>
            <person name="Barron L."/>
            <person name="Manako K."/>
            <person name="Bowen J."/>
            <person name="Foster T.M."/>
            <person name="Erridge Z.A."/>
            <person name="Tiffin H."/>
            <person name="Waite C.N."/>
            <person name="Davies K.M."/>
            <person name="Grierson E.P."/>
            <person name="Laing W.A."/>
            <person name="Kirk R."/>
            <person name="Chen X."/>
            <person name="Wood M."/>
            <person name="Montefiori M."/>
            <person name="Brummell D.A."/>
            <person name="Schwinn K.E."/>
            <person name="Catanach A."/>
            <person name="Fullerton C."/>
            <person name="Li D."/>
            <person name="Meiyalaghan S."/>
            <person name="Nieuwenhuizen N."/>
            <person name="Read N."/>
            <person name="Prakash R."/>
            <person name="Hunter D."/>
            <person name="Zhang H."/>
            <person name="McKenzie M."/>
            <person name="Knabel M."/>
            <person name="Harris A."/>
            <person name="Allan A.C."/>
            <person name="Gleave A."/>
            <person name="Chen A."/>
            <person name="Janssen B.J."/>
            <person name="Plunkett B."/>
            <person name="Ampomah-Dwamena C."/>
            <person name="Voogd C."/>
            <person name="Leif D."/>
            <person name="Lafferty D."/>
            <person name="Souleyre E.J.F."/>
            <person name="Varkonyi-Gasic E."/>
            <person name="Gambi F."/>
            <person name="Hanley J."/>
            <person name="Yao J.L."/>
            <person name="Cheung J."/>
            <person name="David K.M."/>
            <person name="Warren B."/>
            <person name="Marsh K."/>
            <person name="Snowden K.C."/>
            <person name="Lin-Wang K."/>
            <person name="Brian L."/>
            <person name="Martinez-Sanchez M."/>
            <person name="Wang M."/>
            <person name="Ileperuma N."/>
            <person name="Macnee N."/>
            <person name="Campin R."/>
            <person name="McAtee P."/>
            <person name="Drummond R.S.M."/>
            <person name="Espley R.V."/>
            <person name="Ireland H.S."/>
            <person name="Wu R."/>
            <person name="Atkinson R.G."/>
            <person name="Karunairetnam S."/>
            <person name="Bulley S."/>
            <person name="Chunkath S."/>
            <person name="Hanley Z."/>
            <person name="Storey R."/>
            <person name="Thrimawithana A.H."/>
            <person name="Thomson S."/>
            <person name="David C."/>
            <person name="Testolin R."/>
            <person name="Huang H."/>
            <person name="Hellens R.P."/>
            <person name="Schaffer R.J."/>
        </authorList>
    </citation>
    <scope>NUCLEOTIDE SEQUENCE [LARGE SCALE GENOMIC DNA]</scope>
    <source>
        <strain evidence="12">cv. Red5</strain>
    </source>
</reference>
<keyword evidence="5 8" id="KW-0863">Zinc-finger</keyword>
<evidence type="ECO:0000259" key="10">
    <source>
        <dbReference type="PROSITE" id="PS50089"/>
    </source>
</evidence>
<feature type="domain" description="RING-type" evidence="10">
    <location>
        <begin position="485"/>
        <end position="527"/>
    </location>
</feature>
<sequence>MDRRQFPNSFRMVIDQGLDRNHLTAEQSYIHMDRVAAPENGSVIYPTNNVSRGGAHSASRWNSESRANEYPSSSFGMEAPHFQPAFSGPSYAFFPQSSAAGNLHMTPENNVGHAHANHYVRCNIRENEHGLPDSVPGSGRGPFKRKSPGISVACERGSTSRFYGAGSSSSSSELLQQKPNSIHQNIPFSHAGLPHYGSGSLHIASEHSSRNVRSRSSLDLELNPMQTHLSSYSSLQYQSTTHTANYHGSVDLTNMNADGTRQWNFNTPPPAAHGRVQTSGTNGLSHESNQLLVGGNGTGIAGSHSSRNLVSSLQYLLTPPIWGAREGHGIHSQRDIPTYRAGLSNSQLGHEANSTENGLQSLSETYSSRYSRPSARGWCNSHRSGRPRMAVERFQLISSVVDGRDRIGSENIMTMDHSSFYASSRTWFDQYRDMRLDVDNMSYEDLLALGEQMGNVSTGVSEDVISKCLIETMYSSNPNHEEGSCAICLEEYGSEEEVGSLKKCGHNYHASCIRNWLHMKNVCPICKTPALAQD</sequence>
<dbReference type="GO" id="GO:0008270">
    <property type="term" value="F:zinc ion binding"/>
    <property type="evidence" value="ECO:0007669"/>
    <property type="project" value="UniProtKB-KW"/>
</dbReference>
<dbReference type="EC" id="2.3.2.27" evidence="2"/>
<evidence type="ECO:0000256" key="5">
    <source>
        <dbReference type="ARBA" id="ARBA00022771"/>
    </source>
</evidence>
<organism evidence="11 12">
    <name type="scientific">Actinidia chinensis var. chinensis</name>
    <name type="common">Chinese soft-hair kiwi</name>
    <dbReference type="NCBI Taxonomy" id="1590841"/>
    <lineage>
        <taxon>Eukaryota</taxon>
        <taxon>Viridiplantae</taxon>
        <taxon>Streptophyta</taxon>
        <taxon>Embryophyta</taxon>
        <taxon>Tracheophyta</taxon>
        <taxon>Spermatophyta</taxon>
        <taxon>Magnoliopsida</taxon>
        <taxon>eudicotyledons</taxon>
        <taxon>Gunneridae</taxon>
        <taxon>Pentapetalae</taxon>
        <taxon>asterids</taxon>
        <taxon>Ericales</taxon>
        <taxon>Actinidiaceae</taxon>
        <taxon>Actinidia</taxon>
    </lineage>
</organism>
<name>A0A2R6PYU9_ACTCC</name>
<dbReference type="SUPFAM" id="SSF57850">
    <property type="entry name" value="RING/U-box"/>
    <property type="match status" value="1"/>
</dbReference>
<evidence type="ECO:0000256" key="6">
    <source>
        <dbReference type="ARBA" id="ARBA00022786"/>
    </source>
</evidence>
<dbReference type="STRING" id="1590841.A0A2R6PYU9"/>
<evidence type="ECO:0000256" key="1">
    <source>
        <dbReference type="ARBA" id="ARBA00000900"/>
    </source>
</evidence>
<keyword evidence="6" id="KW-0833">Ubl conjugation pathway</keyword>
<keyword evidence="7" id="KW-0862">Zinc</keyword>
<dbReference type="Gramene" id="PSR98903">
    <property type="protein sequence ID" value="PSR98903"/>
    <property type="gene ID" value="CEY00_Acc25431"/>
</dbReference>
<evidence type="ECO:0000313" key="11">
    <source>
        <dbReference type="EMBL" id="PSR98903.1"/>
    </source>
</evidence>
<dbReference type="PROSITE" id="PS50089">
    <property type="entry name" value="ZF_RING_2"/>
    <property type="match status" value="1"/>
</dbReference>
<gene>
    <name evidence="11" type="ORF">CEY00_Acc25431</name>
</gene>
<evidence type="ECO:0000256" key="3">
    <source>
        <dbReference type="ARBA" id="ARBA00022679"/>
    </source>
</evidence>
<dbReference type="SMART" id="SM00184">
    <property type="entry name" value="RING"/>
    <property type="match status" value="1"/>
</dbReference>
<feature type="region of interest" description="Disordered" evidence="9">
    <location>
        <begin position="130"/>
        <end position="150"/>
    </location>
</feature>
<dbReference type="OMA" id="CLKETIY"/>
<evidence type="ECO:0000256" key="8">
    <source>
        <dbReference type="PROSITE-ProRule" id="PRU00175"/>
    </source>
</evidence>
<comment type="catalytic activity">
    <reaction evidence="1">
        <text>S-ubiquitinyl-[E2 ubiquitin-conjugating enzyme]-L-cysteine + [acceptor protein]-L-lysine = [E2 ubiquitin-conjugating enzyme]-L-cysteine + N(6)-ubiquitinyl-[acceptor protein]-L-lysine.</text>
        <dbReference type="EC" id="2.3.2.27"/>
    </reaction>
</comment>
<dbReference type="Proteomes" id="UP000241394">
    <property type="component" value="Chromosome LG22"/>
</dbReference>